<feature type="transmembrane region" description="Helical" evidence="1">
    <location>
        <begin position="316"/>
        <end position="337"/>
    </location>
</feature>
<feature type="transmembrane region" description="Helical" evidence="1">
    <location>
        <begin position="197"/>
        <end position="216"/>
    </location>
</feature>
<accession>A0ABW3K234</accession>
<evidence type="ECO:0000313" key="3">
    <source>
        <dbReference type="EMBL" id="MFD0999241.1"/>
    </source>
</evidence>
<dbReference type="SUPFAM" id="SSF49785">
    <property type="entry name" value="Galactose-binding domain-like"/>
    <property type="match status" value="1"/>
</dbReference>
<dbReference type="Pfam" id="PF07695">
    <property type="entry name" value="7TMR-DISM_7TM"/>
    <property type="match status" value="1"/>
</dbReference>
<protein>
    <submittedName>
        <fullName evidence="3">7TM-DISM domain-containing protein</fullName>
    </submittedName>
</protein>
<dbReference type="RefSeq" id="WP_377577333.1">
    <property type="nucleotide sequence ID" value="NZ_JBHTKA010000001.1"/>
</dbReference>
<evidence type="ECO:0000259" key="2">
    <source>
        <dbReference type="Pfam" id="PF07695"/>
    </source>
</evidence>
<keyword evidence="4" id="KW-1185">Reference proteome</keyword>
<feature type="transmembrane region" description="Helical" evidence="1">
    <location>
        <begin position="286"/>
        <end position="304"/>
    </location>
</feature>
<sequence length="418" mass="47374">MVWANRVVFALVLVIGLVKVGVSQSSFRAESGTLDARHWNFQKRLPLSGYWTFHEAQLLQPEQVDTLRGITQFFPAIWNEGSEDKQRVEYGTYVLKVLLPDSVQKLGLEIPQLYNSYILWINGLKVASSGVVGSTIETTQPKWVHQTVTFPHAGDTLVIVLQIANFHHHKGGSKAPILLGSAEGITKHLSRSVTINVIEAIILFLAGITFLTIFFVKKKRVILYFALLSLTWAVRCLFSNLYPVVVFFPDIDWQFLVKTEYLTLYFAVMWAILFLHHLLDRLSHAALTYIIVTLNALFVIYTLLTPVVMFSQWLSLYLAVAGVVILYGGYLIIRALLAEHVGSWFLMGSILTGVVIFGYDILAYNTTFNYNYIFLSTGYLVIFLLTALALLFHLGILKSKLQSRDVLTYEDFFQKNSK</sequence>
<evidence type="ECO:0000256" key="1">
    <source>
        <dbReference type="SAM" id="Phobius"/>
    </source>
</evidence>
<keyword evidence="1" id="KW-1133">Transmembrane helix</keyword>
<dbReference type="InterPro" id="IPR011623">
    <property type="entry name" value="7TMR_DISM_rcpt_extracell_dom1"/>
</dbReference>
<keyword evidence="1" id="KW-0472">Membrane</keyword>
<feature type="transmembrane region" description="Helical" evidence="1">
    <location>
        <begin position="223"/>
        <end position="242"/>
    </location>
</feature>
<feature type="domain" description="7TM-DISM receptor extracellular" evidence="2">
    <location>
        <begin position="202"/>
        <end position="391"/>
    </location>
</feature>
<dbReference type="Proteomes" id="UP001597112">
    <property type="component" value="Unassembled WGS sequence"/>
</dbReference>
<name>A0ABW3K234_9BACT</name>
<dbReference type="InterPro" id="IPR008979">
    <property type="entry name" value="Galactose-bd-like_sf"/>
</dbReference>
<feature type="transmembrane region" description="Helical" evidence="1">
    <location>
        <begin position="262"/>
        <end position="279"/>
    </location>
</feature>
<keyword evidence="1" id="KW-0812">Transmembrane</keyword>
<feature type="transmembrane region" description="Helical" evidence="1">
    <location>
        <begin position="344"/>
        <end position="364"/>
    </location>
</feature>
<gene>
    <name evidence="3" type="ORF">ACFQ21_07980</name>
</gene>
<comment type="caution">
    <text evidence="3">The sequence shown here is derived from an EMBL/GenBank/DDBJ whole genome shotgun (WGS) entry which is preliminary data.</text>
</comment>
<proteinExistence type="predicted"/>
<organism evidence="3 4">
    <name type="scientific">Ohtaekwangia kribbensis</name>
    <dbReference type="NCBI Taxonomy" id="688913"/>
    <lineage>
        <taxon>Bacteria</taxon>
        <taxon>Pseudomonadati</taxon>
        <taxon>Bacteroidota</taxon>
        <taxon>Cytophagia</taxon>
        <taxon>Cytophagales</taxon>
        <taxon>Fulvivirgaceae</taxon>
        <taxon>Ohtaekwangia</taxon>
    </lineage>
</organism>
<feature type="transmembrane region" description="Helical" evidence="1">
    <location>
        <begin position="370"/>
        <end position="394"/>
    </location>
</feature>
<reference evidence="4" key="1">
    <citation type="journal article" date="2019" name="Int. J. Syst. Evol. Microbiol.">
        <title>The Global Catalogue of Microorganisms (GCM) 10K type strain sequencing project: providing services to taxonomists for standard genome sequencing and annotation.</title>
        <authorList>
            <consortium name="The Broad Institute Genomics Platform"/>
            <consortium name="The Broad Institute Genome Sequencing Center for Infectious Disease"/>
            <person name="Wu L."/>
            <person name="Ma J."/>
        </authorList>
    </citation>
    <scope>NUCLEOTIDE SEQUENCE [LARGE SCALE GENOMIC DNA]</scope>
    <source>
        <strain evidence="4">CCUG 58938</strain>
    </source>
</reference>
<dbReference type="EMBL" id="JBHTKA010000001">
    <property type="protein sequence ID" value="MFD0999241.1"/>
    <property type="molecule type" value="Genomic_DNA"/>
</dbReference>
<evidence type="ECO:0000313" key="4">
    <source>
        <dbReference type="Proteomes" id="UP001597112"/>
    </source>
</evidence>